<dbReference type="AlphaFoldDB" id="A0A9E5JVX1"/>
<gene>
    <name evidence="2" type="ORF">G8770_11810</name>
</gene>
<dbReference type="Proteomes" id="UP000787472">
    <property type="component" value="Unassembled WGS sequence"/>
</dbReference>
<name>A0A9E5JVX1_9GAMM</name>
<sequence length="97" mass="10736">MTENHPGIEAEIMRGDLIKKYSFNAQFENDFSIHQCFWQSGDALSSPTRTNESDDTANGDKNEETKNYLSNAARVFNHAINHGASIPTTGLTCQGAR</sequence>
<proteinExistence type="predicted"/>
<accession>A0A9E5JVX1</accession>
<feature type="region of interest" description="Disordered" evidence="1">
    <location>
        <begin position="43"/>
        <end position="64"/>
    </location>
</feature>
<evidence type="ECO:0000256" key="1">
    <source>
        <dbReference type="SAM" id="MobiDB-lite"/>
    </source>
</evidence>
<dbReference type="RefSeq" id="WP_167186683.1">
    <property type="nucleotide sequence ID" value="NZ_JAAONZ010000008.1"/>
</dbReference>
<dbReference type="EMBL" id="JAAONZ010000008">
    <property type="protein sequence ID" value="NHO66229.1"/>
    <property type="molecule type" value="Genomic_DNA"/>
</dbReference>
<evidence type="ECO:0000313" key="2">
    <source>
        <dbReference type="EMBL" id="NHO66229.1"/>
    </source>
</evidence>
<comment type="caution">
    <text evidence="2">The sequence shown here is derived from an EMBL/GenBank/DDBJ whole genome shotgun (WGS) entry which is preliminary data.</text>
</comment>
<evidence type="ECO:0000313" key="3">
    <source>
        <dbReference type="Proteomes" id="UP000787472"/>
    </source>
</evidence>
<reference evidence="2" key="1">
    <citation type="submission" date="2020-03" db="EMBL/GenBank/DDBJ databases">
        <authorList>
            <person name="Guo F."/>
        </authorList>
    </citation>
    <scope>NUCLEOTIDE SEQUENCE</scope>
    <source>
        <strain evidence="2">JCM 30134</strain>
    </source>
</reference>
<protein>
    <submittedName>
        <fullName evidence="2">Uncharacterized protein</fullName>
    </submittedName>
</protein>
<keyword evidence="3" id="KW-1185">Reference proteome</keyword>
<organism evidence="2 3">
    <name type="scientific">Pseudomaricurvus hydrocarbonicus</name>
    <dbReference type="NCBI Taxonomy" id="1470433"/>
    <lineage>
        <taxon>Bacteria</taxon>
        <taxon>Pseudomonadati</taxon>
        <taxon>Pseudomonadota</taxon>
        <taxon>Gammaproteobacteria</taxon>
        <taxon>Cellvibrionales</taxon>
        <taxon>Cellvibrionaceae</taxon>
        <taxon>Pseudomaricurvus</taxon>
    </lineage>
</organism>